<dbReference type="GeneID" id="77487380"/>
<dbReference type="KEGG" id="eth:CK496_06970"/>
<name>A0A179EU63_ENTTH</name>
<gene>
    <name evidence="3" type="ORF">A6E74_03560</name>
    <name evidence="2" type="ORF">ETH01_04290</name>
</gene>
<dbReference type="EMBL" id="LWMN01000010">
    <property type="protein sequence ID" value="OAQ56500.1"/>
    <property type="molecule type" value="Genomic_DNA"/>
</dbReference>
<proteinExistence type="predicted"/>
<keyword evidence="1" id="KW-1133">Transmembrane helix</keyword>
<reference evidence="3 4" key="1">
    <citation type="submission" date="2016-04" db="EMBL/GenBank/DDBJ databases">
        <title>Draft genome of an Enterococcus thailandicus strain isolated from bovine feces.</title>
        <authorList>
            <person name="Beukers A.G."/>
            <person name="Zaheer R."/>
            <person name="Goji N."/>
            <person name="Cook S.R."/>
            <person name="Amoako K."/>
            <person name="Chaves A.V."/>
            <person name="Ward M.P."/>
            <person name="Mcallister T.A."/>
        </authorList>
    </citation>
    <scope>NUCLEOTIDE SEQUENCE [LARGE SCALE GENOMIC DNA]</scope>
    <source>
        <strain evidence="3 4">F0711D 46</strain>
    </source>
</reference>
<reference evidence="2 5" key="2">
    <citation type="submission" date="2019-07" db="EMBL/GenBank/DDBJ databases">
        <title>Whole genome shotgun sequence of Enterococcus thailandicus NBRC 101867.</title>
        <authorList>
            <person name="Hosoyama A."/>
            <person name="Uohara A."/>
            <person name="Ohji S."/>
            <person name="Ichikawa N."/>
        </authorList>
    </citation>
    <scope>NUCLEOTIDE SEQUENCE [LARGE SCALE GENOMIC DNA]</scope>
    <source>
        <strain evidence="2 5">NBRC 101867</strain>
    </source>
</reference>
<evidence type="ECO:0000313" key="5">
    <source>
        <dbReference type="Proteomes" id="UP000321361"/>
    </source>
</evidence>
<keyword evidence="4" id="KW-1185">Reference proteome</keyword>
<dbReference type="AlphaFoldDB" id="A0A179EU63"/>
<evidence type="ECO:0000256" key="1">
    <source>
        <dbReference type="SAM" id="Phobius"/>
    </source>
</evidence>
<dbReference type="RefSeq" id="WP_067482227.1">
    <property type="nucleotide sequence ID" value="NZ_BJUG01000002.1"/>
</dbReference>
<dbReference type="EMBL" id="BJUG01000002">
    <property type="protein sequence ID" value="GEK36142.1"/>
    <property type="molecule type" value="Genomic_DNA"/>
</dbReference>
<evidence type="ECO:0000313" key="2">
    <source>
        <dbReference type="EMBL" id="GEK36142.1"/>
    </source>
</evidence>
<organism evidence="3 4">
    <name type="scientific">Enterococcus thailandicus</name>
    <dbReference type="NCBI Taxonomy" id="417368"/>
    <lineage>
        <taxon>Bacteria</taxon>
        <taxon>Bacillati</taxon>
        <taxon>Bacillota</taxon>
        <taxon>Bacilli</taxon>
        <taxon>Lactobacillales</taxon>
        <taxon>Enterococcaceae</taxon>
        <taxon>Enterococcus</taxon>
    </lineage>
</organism>
<protein>
    <submittedName>
        <fullName evidence="3">Uncharacterized protein</fullName>
    </submittedName>
</protein>
<dbReference type="PATRIC" id="fig|417368.6.peg.320"/>
<sequence>MDNINNQEEQKRKRKLIVLLFLVILLLASGMTAYFLKDRFFTEPRVISGLPELETGLEVMSDEQMLKFMQSEVDKDKININLKHEISVSKETNVAQLAVKNKPTNAYSIQVEYLLKEGNEQLYKSGLIPTNRQLSEVKLKKSLSEGSHEVMIIYTIFDEEKQINQSTIDGVLYVS</sequence>
<feature type="transmembrane region" description="Helical" evidence="1">
    <location>
        <begin position="16"/>
        <end position="36"/>
    </location>
</feature>
<keyword evidence="1" id="KW-0472">Membrane</keyword>
<comment type="caution">
    <text evidence="3">The sequence shown here is derived from an EMBL/GenBank/DDBJ whole genome shotgun (WGS) entry which is preliminary data.</text>
</comment>
<evidence type="ECO:0000313" key="4">
    <source>
        <dbReference type="Proteomes" id="UP000078516"/>
    </source>
</evidence>
<evidence type="ECO:0000313" key="3">
    <source>
        <dbReference type="EMBL" id="OAQ56500.1"/>
    </source>
</evidence>
<accession>A0A179EU63</accession>
<keyword evidence="1" id="KW-0812">Transmembrane</keyword>
<dbReference type="Proteomes" id="UP000321361">
    <property type="component" value="Unassembled WGS sequence"/>
</dbReference>
<dbReference type="Proteomes" id="UP000078516">
    <property type="component" value="Unassembled WGS sequence"/>
</dbReference>